<dbReference type="SUPFAM" id="SSF54427">
    <property type="entry name" value="NTF2-like"/>
    <property type="match status" value="1"/>
</dbReference>
<name>A0ABX8UED3_9BURK</name>
<dbReference type="EMBL" id="CP080095">
    <property type="protein sequence ID" value="QYD67093.1"/>
    <property type="molecule type" value="Genomic_DNA"/>
</dbReference>
<feature type="domain" description="SnoaL-like" evidence="1">
    <location>
        <begin position="15"/>
        <end position="132"/>
    </location>
</feature>
<evidence type="ECO:0000259" key="1">
    <source>
        <dbReference type="Pfam" id="PF13474"/>
    </source>
</evidence>
<keyword evidence="3" id="KW-1185">Reference proteome</keyword>
<dbReference type="InterPro" id="IPR037401">
    <property type="entry name" value="SnoaL-like"/>
</dbReference>
<dbReference type="Proteomes" id="UP000826462">
    <property type="component" value="Chromosome 1"/>
</dbReference>
<dbReference type="Gene3D" id="3.10.450.50">
    <property type="match status" value="1"/>
</dbReference>
<evidence type="ECO:0000313" key="2">
    <source>
        <dbReference type="EMBL" id="QYD67093.1"/>
    </source>
</evidence>
<reference evidence="2 3" key="1">
    <citation type="submission" date="2021-07" db="EMBL/GenBank/DDBJ databases">
        <title>Paraburkholderia edwinii protects Aspergillus sp. from phenazines by acting as a toxin sponge.</title>
        <authorList>
            <person name="Dahlstrom K.M."/>
            <person name="Newman D.K."/>
        </authorList>
    </citation>
    <scope>NUCLEOTIDE SEQUENCE [LARGE SCALE GENOMIC DNA]</scope>
    <source>
        <strain evidence="2 3">Pe01</strain>
    </source>
</reference>
<gene>
    <name evidence="2" type="ORF">KZJ38_11835</name>
</gene>
<accession>A0ABX8UED3</accession>
<evidence type="ECO:0000313" key="3">
    <source>
        <dbReference type="Proteomes" id="UP000826462"/>
    </source>
</evidence>
<protein>
    <submittedName>
        <fullName evidence="2">Nuclear transport factor 2 family protein</fullName>
    </submittedName>
</protein>
<proteinExistence type="predicted"/>
<organism evidence="2 3">
    <name type="scientific">Paraburkholderia edwinii</name>
    <dbReference type="NCBI Taxonomy" id="2861782"/>
    <lineage>
        <taxon>Bacteria</taxon>
        <taxon>Pseudomonadati</taxon>
        <taxon>Pseudomonadota</taxon>
        <taxon>Betaproteobacteria</taxon>
        <taxon>Burkholderiales</taxon>
        <taxon>Burkholderiaceae</taxon>
        <taxon>Paraburkholderia</taxon>
    </lineage>
</organism>
<dbReference type="Pfam" id="PF13474">
    <property type="entry name" value="SnoaL_3"/>
    <property type="match status" value="1"/>
</dbReference>
<dbReference type="InterPro" id="IPR032710">
    <property type="entry name" value="NTF2-like_dom_sf"/>
</dbReference>
<sequence>MKTHTLTDTDVADIHALFLRQAAAETAHDIDAMDEVLARTAPGQDDPVNFVGRAYCFWGRDAVLDHFRTVFTGTWRFEPEVDQIRIIAIGEDVAHIYAPTSITIGTQGGAENTLRFLVNEFAVRTPAGWKISAIVPVPTQ</sequence>